<dbReference type="Gene3D" id="2.30.30.40">
    <property type="entry name" value="SH3 Domains"/>
    <property type="match status" value="1"/>
</dbReference>
<dbReference type="Pfam" id="PF08239">
    <property type="entry name" value="SH3_3"/>
    <property type="match status" value="1"/>
</dbReference>
<dbReference type="AlphaFoldDB" id="A0A2K8UFG3"/>
<accession>A0A2K8UFG3</accession>
<dbReference type="KEGG" id="tsy:THSYN_27075"/>
<evidence type="ECO:0000259" key="2">
    <source>
        <dbReference type="Pfam" id="PF08239"/>
    </source>
</evidence>
<dbReference type="RefSeq" id="WP_100921903.1">
    <property type="nucleotide sequence ID" value="NZ_CP020370.1"/>
</dbReference>
<proteinExistence type="predicted"/>
<dbReference type="OrthoDB" id="5624172at2"/>
<reference evidence="3 4" key="1">
    <citation type="submission" date="2017-03" db="EMBL/GenBank/DDBJ databases">
        <title>Complete genome sequence of Candidatus 'Thiodictyon syntrophicum' sp. nov. strain Cad16T, a photolithoautotroph purple sulfur bacterium isolated from an alpine meromictic lake.</title>
        <authorList>
            <person name="Luedin S.M."/>
            <person name="Pothier J.F."/>
            <person name="Danza F."/>
            <person name="Storelli N."/>
            <person name="Wittwer M."/>
            <person name="Tonolla M."/>
        </authorList>
    </citation>
    <scope>NUCLEOTIDE SEQUENCE [LARGE SCALE GENOMIC DNA]</scope>
    <source>
        <strain evidence="3 4">Cad16T</strain>
    </source>
</reference>
<evidence type="ECO:0000313" key="4">
    <source>
        <dbReference type="Proteomes" id="UP000232638"/>
    </source>
</evidence>
<feature type="region of interest" description="Disordered" evidence="1">
    <location>
        <begin position="111"/>
        <end position="146"/>
    </location>
</feature>
<keyword evidence="4" id="KW-1185">Reference proteome</keyword>
<name>A0A2K8UFG3_9GAMM</name>
<dbReference type="InterPro" id="IPR003646">
    <property type="entry name" value="SH3-like_bac-type"/>
</dbReference>
<dbReference type="Proteomes" id="UP000232638">
    <property type="component" value="Chromosome"/>
</dbReference>
<dbReference type="EMBL" id="CP020370">
    <property type="protein sequence ID" value="AUB84237.1"/>
    <property type="molecule type" value="Genomic_DNA"/>
</dbReference>
<gene>
    <name evidence="3" type="ORF">THSYN_27075</name>
</gene>
<feature type="domain" description="SH3b" evidence="2">
    <location>
        <begin position="729"/>
        <end position="786"/>
    </location>
</feature>
<evidence type="ECO:0000256" key="1">
    <source>
        <dbReference type="SAM" id="MobiDB-lite"/>
    </source>
</evidence>
<protein>
    <recommendedName>
        <fullName evidence="2">SH3b domain-containing protein</fullName>
    </recommendedName>
</protein>
<organism evidence="3 4">
    <name type="scientific">Candidatus Thiodictyon syntrophicum</name>
    <dbReference type="NCBI Taxonomy" id="1166950"/>
    <lineage>
        <taxon>Bacteria</taxon>
        <taxon>Pseudomonadati</taxon>
        <taxon>Pseudomonadota</taxon>
        <taxon>Gammaproteobacteria</taxon>
        <taxon>Chromatiales</taxon>
        <taxon>Chromatiaceae</taxon>
        <taxon>Thiodictyon</taxon>
    </lineage>
</organism>
<sequence>MVGAENRARCGRPDCRVGLLVLILLGAIPPARVSAAEPRLPGESRCFGQIYTGTRGDAVPIWLHLVRSKSDLSGSYYEQSDSQYDAATNRYRTRELYGNLAADGQFVLRETDRSNAGDPPRTGRIAGTFDPRGEATGSWESASGERSAPFHIRPVDSLEQGREPRWRLRFAPGSLSDEPGPVWFSIAGGPELVLTRPDNKAVAPCFPPQSFFAYADLLDPGSVQVRRLGGEPDVYWMTYDLKSEYWNRRERERRQRVVLASDTEHSLFDEWSQDFSGSGNGSWSFERSEDYAASYRGDSLNVVKTTTAGEEVEDDCGQCEYAHDSCTADCDSFKCARERADTLARCLDLCRRDCEREDWMQECYAGKITLLSSASKRVRKLEVPTGRVESDQVLATRTYTPGWFRCSSQAKAPLRFLVRDDGRTAWLLVRDAQQGPVDLDPETPVAIPAHTACWLYNREPWDKQDGDRVYPSAPPDQLRPNPVVPEDCCILEVSADGKRTFLYGKGSDEKPGALLAVVDNDIQGCYSANVAQNGRWGKAWSEPFGPDQRMILGSGGRLRSAAFAGAPEIRYPGTQGGAARLAIGTPVLVLGRSALATRVAGVQDYWYYVVGPQRVNGWAFGGLLTPFDSSHPEQAYRRIVEHYLAAASHDAMEEADFAAFLGRLRAELPKAAAPAGEAQEGPRRLLERFDERMQTCRTPGRALQGHRGAVRVQSVPRHSRITLGAGVLVRPDPQSGCGQLQRLPLGTVVSVTKRTAGTERIGDVEDRWYQVQTADGILGWVFGGLLAPFDPAHPQQAYRVILERHAAAAGAAFRDEVEFLQFLGTGRAHLPPALSPDLELARLDSIDRLAAMAPAFGLETLSAPWLAAQLAGLEPYLVEGYLRIGDAYWGWHDRNPRHPAAERAAWRGTRSPRVIGLDGPVDDGEAEGEDCDEACAAAAIAALPADPFIRYLALYPLAVHAAEAAGKVQETLSDYLTTWLDEKPEIACWAPVRQGLEAALGSLQPVKDARVSATGEAGARIRQLITRCMAQ</sequence>
<evidence type="ECO:0000313" key="3">
    <source>
        <dbReference type="EMBL" id="AUB84237.1"/>
    </source>
</evidence>